<comment type="caution">
    <text evidence="8">The sequence shown here is derived from an EMBL/GenBank/DDBJ whole genome shotgun (WGS) entry which is preliminary data.</text>
</comment>
<dbReference type="InterPro" id="IPR023091">
    <property type="entry name" value="MetalPrtase_cat_dom_sf_prd"/>
</dbReference>
<feature type="binding site" evidence="7">
    <location>
        <position position="148"/>
    </location>
    <ligand>
        <name>Zn(2+)</name>
        <dbReference type="ChEBI" id="CHEBI:29105"/>
        <note>catalytic</note>
    </ligand>
</feature>
<dbReference type="GO" id="GO:0008270">
    <property type="term" value="F:zinc ion binding"/>
    <property type="evidence" value="ECO:0007669"/>
    <property type="project" value="UniProtKB-UniRule"/>
</dbReference>
<proteinExistence type="inferred from homology"/>
<dbReference type="SUPFAM" id="SSF55486">
    <property type="entry name" value="Metalloproteases ('zincins'), catalytic domain"/>
    <property type="match status" value="1"/>
</dbReference>
<comment type="similarity">
    <text evidence="1 7">Belongs to the endoribonuclease YbeY family.</text>
</comment>
<dbReference type="EC" id="3.1.-.-" evidence="7"/>
<dbReference type="Gene3D" id="3.40.390.30">
    <property type="entry name" value="Metalloproteases ('zincins'), catalytic domain"/>
    <property type="match status" value="1"/>
</dbReference>
<protein>
    <recommendedName>
        <fullName evidence="7">Endoribonuclease YbeY</fullName>
        <ecNumber evidence="7">3.1.-.-</ecNumber>
    </recommendedName>
</protein>
<dbReference type="GO" id="GO:0006364">
    <property type="term" value="P:rRNA processing"/>
    <property type="evidence" value="ECO:0007669"/>
    <property type="project" value="UniProtKB-UniRule"/>
</dbReference>
<evidence type="ECO:0000256" key="1">
    <source>
        <dbReference type="ARBA" id="ARBA00010875"/>
    </source>
</evidence>
<keyword evidence="2 7" id="KW-0540">Nuclease</keyword>
<name>A0A9X3Z838_9PROT</name>
<evidence type="ECO:0000256" key="4">
    <source>
        <dbReference type="ARBA" id="ARBA00022759"/>
    </source>
</evidence>
<sequence length="191" mass="20944">MSADPLGSVHVEVMCEGGDWSRLGAEPQDFITDTLVAARAGLVADSGLTWPGPFEIVVILMTDEAMREVNRDHRQQDKPTNVLSFPVWELEDLELLAAGTTPPGQPPGVPVPLGDILMAEATLTREAALQGKSFADHARHLLVHGFLHLVGYDHMNDDEAEVMEALEVQILRGFAISDPYQDREQIVDSHE</sequence>
<keyword evidence="3 7" id="KW-0479">Metal-binding</keyword>
<dbReference type="EMBL" id="JANWOI010000004">
    <property type="protein sequence ID" value="MDA5194688.1"/>
    <property type="molecule type" value="Genomic_DNA"/>
</dbReference>
<reference evidence="8" key="1">
    <citation type="submission" date="2022-08" db="EMBL/GenBank/DDBJ databases">
        <authorList>
            <person name="Vandamme P."/>
            <person name="Hettiarachchi A."/>
            <person name="Peeters C."/>
            <person name="Cnockaert M."/>
            <person name="Carlier A."/>
        </authorList>
    </citation>
    <scope>NUCLEOTIDE SEQUENCE</scope>
    <source>
        <strain evidence="8">LMG 31809</strain>
    </source>
</reference>
<keyword evidence="5 7" id="KW-0378">Hydrolase</keyword>
<keyword evidence="7" id="KW-0963">Cytoplasm</keyword>
<dbReference type="GO" id="GO:0004222">
    <property type="term" value="F:metalloendopeptidase activity"/>
    <property type="evidence" value="ECO:0007669"/>
    <property type="project" value="InterPro"/>
</dbReference>
<keyword evidence="9" id="KW-1185">Reference proteome</keyword>
<evidence type="ECO:0000256" key="6">
    <source>
        <dbReference type="ARBA" id="ARBA00022833"/>
    </source>
</evidence>
<dbReference type="PANTHER" id="PTHR46986">
    <property type="entry name" value="ENDORIBONUCLEASE YBEY, CHLOROPLASTIC"/>
    <property type="match status" value="1"/>
</dbReference>
<keyword evidence="7" id="KW-0698">rRNA processing</keyword>
<keyword evidence="7" id="KW-0690">Ribosome biogenesis</keyword>
<evidence type="ECO:0000256" key="7">
    <source>
        <dbReference type="HAMAP-Rule" id="MF_00009"/>
    </source>
</evidence>
<dbReference type="InterPro" id="IPR020549">
    <property type="entry name" value="YbeY_CS"/>
</dbReference>
<reference evidence="8" key="2">
    <citation type="journal article" date="2023" name="Syst. Appl. Microbiol.">
        <title>Govania unica gen. nov., sp. nov., a rare biosphere bacterium that represents a novel family in the class Alphaproteobacteria.</title>
        <authorList>
            <person name="Vandamme P."/>
            <person name="Peeters C."/>
            <person name="Hettiarachchi A."/>
            <person name="Cnockaert M."/>
            <person name="Carlier A."/>
        </authorList>
    </citation>
    <scope>NUCLEOTIDE SEQUENCE</scope>
    <source>
        <strain evidence="8">LMG 31809</strain>
    </source>
</reference>
<dbReference type="PANTHER" id="PTHR46986:SF1">
    <property type="entry name" value="ENDORIBONUCLEASE YBEY, CHLOROPLASTIC"/>
    <property type="match status" value="1"/>
</dbReference>
<dbReference type="AlphaFoldDB" id="A0A9X3Z838"/>
<dbReference type="PROSITE" id="PS01306">
    <property type="entry name" value="UPF0054"/>
    <property type="match status" value="1"/>
</dbReference>
<evidence type="ECO:0000256" key="5">
    <source>
        <dbReference type="ARBA" id="ARBA00022801"/>
    </source>
</evidence>
<feature type="binding site" evidence="7">
    <location>
        <position position="144"/>
    </location>
    <ligand>
        <name>Zn(2+)</name>
        <dbReference type="ChEBI" id="CHEBI:29105"/>
        <note>catalytic</note>
    </ligand>
</feature>
<comment type="subcellular location">
    <subcellularLocation>
        <location evidence="7">Cytoplasm</location>
    </subcellularLocation>
</comment>
<dbReference type="InterPro" id="IPR002036">
    <property type="entry name" value="YbeY"/>
</dbReference>
<evidence type="ECO:0000313" key="9">
    <source>
        <dbReference type="Proteomes" id="UP001141619"/>
    </source>
</evidence>
<keyword evidence="6 7" id="KW-0862">Zinc</keyword>
<gene>
    <name evidence="7 8" type="primary">ybeY</name>
    <name evidence="8" type="ORF">NYP16_12070</name>
</gene>
<dbReference type="HAMAP" id="MF_00009">
    <property type="entry name" value="Endoribonucl_YbeY"/>
    <property type="match status" value="1"/>
</dbReference>
<feature type="binding site" evidence="7">
    <location>
        <position position="154"/>
    </location>
    <ligand>
        <name>Zn(2+)</name>
        <dbReference type="ChEBI" id="CHEBI:29105"/>
        <note>catalytic</note>
    </ligand>
</feature>
<evidence type="ECO:0000313" key="8">
    <source>
        <dbReference type="EMBL" id="MDA5194688.1"/>
    </source>
</evidence>
<dbReference type="Pfam" id="PF02130">
    <property type="entry name" value="YbeY"/>
    <property type="match status" value="1"/>
</dbReference>
<keyword evidence="4 7" id="KW-0255">Endonuclease</keyword>
<dbReference type="GO" id="GO:0004521">
    <property type="term" value="F:RNA endonuclease activity"/>
    <property type="evidence" value="ECO:0007669"/>
    <property type="project" value="UniProtKB-UniRule"/>
</dbReference>
<comment type="function">
    <text evidence="7">Single strand-specific metallo-endoribonuclease involved in late-stage 70S ribosome quality control and in maturation of the 3' terminus of the 16S rRNA.</text>
</comment>
<organism evidence="8 9">
    <name type="scientific">Govanella unica</name>
    <dbReference type="NCBI Taxonomy" id="2975056"/>
    <lineage>
        <taxon>Bacteria</taxon>
        <taxon>Pseudomonadati</taxon>
        <taxon>Pseudomonadota</taxon>
        <taxon>Alphaproteobacteria</taxon>
        <taxon>Emcibacterales</taxon>
        <taxon>Govanellaceae</taxon>
        <taxon>Govanella</taxon>
    </lineage>
</organism>
<dbReference type="GO" id="GO:0005737">
    <property type="term" value="C:cytoplasm"/>
    <property type="evidence" value="ECO:0007669"/>
    <property type="project" value="UniProtKB-SubCell"/>
</dbReference>
<evidence type="ECO:0000256" key="3">
    <source>
        <dbReference type="ARBA" id="ARBA00022723"/>
    </source>
</evidence>
<comment type="cofactor">
    <cofactor evidence="7">
        <name>Zn(2+)</name>
        <dbReference type="ChEBI" id="CHEBI:29105"/>
    </cofactor>
    <text evidence="7">Binds 1 zinc ion.</text>
</comment>
<dbReference type="RefSeq" id="WP_274944393.1">
    <property type="nucleotide sequence ID" value="NZ_JANWOI010000004.1"/>
</dbReference>
<dbReference type="Proteomes" id="UP001141619">
    <property type="component" value="Unassembled WGS sequence"/>
</dbReference>
<dbReference type="NCBIfam" id="TIGR00043">
    <property type="entry name" value="rRNA maturation RNase YbeY"/>
    <property type="match status" value="1"/>
</dbReference>
<accession>A0A9X3Z838</accession>
<evidence type="ECO:0000256" key="2">
    <source>
        <dbReference type="ARBA" id="ARBA00022722"/>
    </source>
</evidence>